<keyword evidence="6" id="KW-0812">Transmembrane</keyword>
<evidence type="ECO:0000256" key="9">
    <source>
        <dbReference type="ARBA" id="ARBA00025772"/>
    </source>
</evidence>
<evidence type="ECO:0000256" key="10">
    <source>
        <dbReference type="ARBA" id="ARBA00030775"/>
    </source>
</evidence>
<evidence type="ECO:0000259" key="11">
    <source>
        <dbReference type="Pfam" id="PF12019"/>
    </source>
</evidence>
<dbReference type="EMBL" id="JBHUHT010000016">
    <property type="protein sequence ID" value="MFD2097243.1"/>
    <property type="molecule type" value="Genomic_DNA"/>
</dbReference>
<evidence type="ECO:0000256" key="6">
    <source>
        <dbReference type="ARBA" id="ARBA00022692"/>
    </source>
</evidence>
<evidence type="ECO:0000256" key="2">
    <source>
        <dbReference type="ARBA" id="ARBA00021549"/>
    </source>
</evidence>
<comment type="subcellular location">
    <subcellularLocation>
        <location evidence="1">Cell inner membrane</location>
        <topology evidence="1">Single-pass membrane protein</topology>
    </subcellularLocation>
</comment>
<comment type="similarity">
    <text evidence="9">Belongs to the GSP H family.</text>
</comment>
<proteinExistence type="inferred from homology"/>
<evidence type="ECO:0000313" key="13">
    <source>
        <dbReference type="Proteomes" id="UP001597380"/>
    </source>
</evidence>
<dbReference type="InterPro" id="IPR045584">
    <property type="entry name" value="Pilin-like"/>
</dbReference>
<comment type="caution">
    <text evidence="12">The sequence shown here is derived from an EMBL/GenBank/DDBJ whole genome shotgun (WGS) entry which is preliminary data.</text>
</comment>
<feature type="domain" description="General secretion pathway GspH" evidence="11">
    <location>
        <begin position="43"/>
        <end position="156"/>
    </location>
</feature>
<evidence type="ECO:0000313" key="12">
    <source>
        <dbReference type="EMBL" id="MFD2097243.1"/>
    </source>
</evidence>
<evidence type="ECO:0000256" key="4">
    <source>
        <dbReference type="ARBA" id="ARBA00022481"/>
    </source>
</evidence>
<dbReference type="InterPro" id="IPR022346">
    <property type="entry name" value="T2SS_GspH"/>
</dbReference>
<dbReference type="RefSeq" id="WP_345339835.1">
    <property type="nucleotide sequence ID" value="NZ_BAABLI010000012.1"/>
</dbReference>
<dbReference type="Proteomes" id="UP001597380">
    <property type="component" value="Unassembled WGS sequence"/>
</dbReference>
<reference evidence="13" key="1">
    <citation type="journal article" date="2019" name="Int. J. Syst. Evol. Microbiol.">
        <title>The Global Catalogue of Microorganisms (GCM) 10K type strain sequencing project: providing services to taxonomists for standard genome sequencing and annotation.</title>
        <authorList>
            <consortium name="The Broad Institute Genomics Platform"/>
            <consortium name="The Broad Institute Genome Sequencing Center for Infectious Disease"/>
            <person name="Wu L."/>
            <person name="Ma J."/>
        </authorList>
    </citation>
    <scope>NUCLEOTIDE SEQUENCE [LARGE SCALE GENOMIC DNA]</scope>
    <source>
        <strain evidence="13">CGMCC 1.10992</strain>
    </source>
</reference>
<protein>
    <recommendedName>
        <fullName evidence="2">Type II secretion system protein H</fullName>
    </recommendedName>
    <alternativeName>
        <fullName evidence="10">General secretion pathway protein H</fullName>
    </alternativeName>
</protein>
<name>A0ABW4XSI5_9GAMM</name>
<keyword evidence="3" id="KW-1003">Cell membrane</keyword>
<keyword evidence="8" id="KW-0472">Membrane</keyword>
<keyword evidence="5" id="KW-0997">Cell inner membrane</keyword>
<evidence type="ECO:0000256" key="3">
    <source>
        <dbReference type="ARBA" id="ARBA00022475"/>
    </source>
</evidence>
<evidence type="ECO:0000256" key="5">
    <source>
        <dbReference type="ARBA" id="ARBA00022519"/>
    </source>
</evidence>
<organism evidence="12 13">
    <name type="scientific">Corallincola platygyrae</name>
    <dbReference type="NCBI Taxonomy" id="1193278"/>
    <lineage>
        <taxon>Bacteria</taxon>
        <taxon>Pseudomonadati</taxon>
        <taxon>Pseudomonadota</taxon>
        <taxon>Gammaproteobacteria</taxon>
        <taxon>Alteromonadales</taxon>
        <taxon>Psychromonadaceae</taxon>
        <taxon>Corallincola</taxon>
    </lineage>
</organism>
<keyword evidence="13" id="KW-1185">Reference proteome</keyword>
<gene>
    <name evidence="12" type="ORF">ACFSJ3_14700</name>
</gene>
<sequence length="168" mass="17812">MRSKDSGFTLVELMVTLAIAVILATLAAPSFIDSLESSRAKSASNDIHKAFQLARGEAVARKIPTTVCPMETTSCGTDWSKGIAVFQDANGNGAFDNGTDTFLKKVDIFSTQDLIKATGSSVTFSVQGTTTDMLTINYCPGKEATNGRKVVLSMSGRSRVSKEAISCN</sequence>
<accession>A0ABW4XSI5</accession>
<evidence type="ECO:0000256" key="8">
    <source>
        <dbReference type="ARBA" id="ARBA00023136"/>
    </source>
</evidence>
<keyword evidence="4" id="KW-0488">Methylation</keyword>
<keyword evidence="7" id="KW-1133">Transmembrane helix</keyword>
<dbReference type="Pfam" id="PF07963">
    <property type="entry name" value="N_methyl"/>
    <property type="match status" value="1"/>
</dbReference>
<dbReference type="Gene3D" id="3.55.40.10">
    <property type="entry name" value="minor pseudopilin epsh domain"/>
    <property type="match status" value="1"/>
</dbReference>
<dbReference type="PANTHER" id="PTHR30093:SF41">
    <property type="entry name" value="TYPE II SECRETION SYSTEM PROTEIN H"/>
    <property type="match status" value="1"/>
</dbReference>
<dbReference type="PROSITE" id="PS00409">
    <property type="entry name" value="PROKAR_NTER_METHYL"/>
    <property type="match status" value="1"/>
</dbReference>
<dbReference type="InterPro" id="IPR012902">
    <property type="entry name" value="N_methyl_site"/>
</dbReference>
<dbReference type="PANTHER" id="PTHR30093">
    <property type="entry name" value="GENERAL SECRETION PATHWAY PROTEIN G"/>
    <property type="match status" value="1"/>
</dbReference>
<dbReference type="SUPFAM" id="SSF54523">
    <property type="entry name" value="Pili subunits"/>
    <property type="match status" value="1"/>
</dbReference>
<evidence type="ECO:0000256" key="7">
    <source>
        <dbReference type="ARBA" id="ARBA00022989"/>
    </source>
</evidence>
<dbReference type="Pfam" id="PF12019">
    <property type="entry name" value="GspH"/>
    <property type="match status" value="1"/>
</dbReference>
<evidence type="ECO:0000256" key="1">
    <source>
        <dbReference type="ARBA" id="ARBA00004377"/>
    </source>
</evidence>
<dbReference type="NCBIfam" id="TIGR02532">
    <property type="entry name" value="IV_pilin_GFxxxE"/>
    <property type="match status" value="1"/>
</dbReference>